<reference evidence="3" key="1">
    <citation type="submission" date="2005-10" db="EMBL/GenBank/DDBJ databases">
        <title>Complete sequence of Pelobacter carbinolicus DSM 2380.</title>
        <authorList>
            <person name="Copeland A."/>
            <person name="Lucas S."/>
            <person name="Lapidus A."/>
            <person name="Barry K."/>
            <person name="Detter J.C."/>
            <person name="Glavina T."/>
            <person name="Hammon N."/>
            <person name="Israni S."/>
            <person name="Pitluck S."/>
            <person name="Chertkov O."/>
            <person name="Schmutz J."/>
            <person name="Larimer F."/>
            <person name="Land M."/>
            <person name="Kyrpides N."/>
            <person name="Ivanova N."/>
            <person name="Richardson P."/>
        </authorList>
    </citation>
    <scope>NUCLEOTIDE SEQUENCE [LARGE SCALE GENOMIC DNA]</scope>
    <source>
        <strain evidence="3">DSM 2380 / NBRC 103641 / GraBd1</strain>
    </source>
</reference>
<evidence type="ECO:0000313" key="2">
    <source>
        <dbReference type="EMBL" id="ABA88453.1"/>
    </source>
</evidence>
<gene>
    <name evidence="2" type="ordered locus">Pcar_1204</name>
</gene>
<dbReference type="SUPFAM" id="SSF103039">
    <property type="entry name" value="CheC-like"/>
    <property type="match status" value="1"/>
</dbReference>
<name>Q3A5A4_SYNC1</name>
<proteinExistence type="predicted"/>
<dbReference type="STRING" id="338963.Pcar_1204"/>
<accession>Q3A5A4</accession>
<sequence>MSQNFDELVRQSIAVTLENMAFMEVLPMTEEAEAKKGEDAMSARLLVLDPLQAEMTLTLPVNLLQNIIDVVHAFPDDDVAEQIRTDMLGELLNTVAGRLLNDFLPENQAYRLGLPEMGQERPESCDGPTKTWSYDVEGDPLILTIVGSGFFSDDSEQA</sequence>
<dbReference type="Proteomes" id="UP000002534">
    <property type="component" value="Chromosome"/>
</dbReference>
<reference evidence="2 3" key="2">
    <citation type="journal article" date="2012" name="BMC Genomics">
        <title>The genome of Pelobacter carbinolicus reveals surprising metabolic capabilities and physiological features.</title>
        <authorList>
            <person name="Aklujkar M."/>
            <person name="Haveman S.A."/>
            <person name="Didonato R.Jr."/>
            <person name="Chertkov O."/>
            <person name="Han C.S."/>
            <person name="Land M.L."/>
            <person name="Brown P."/>
            <person name="Lovley D.R."/>
        </authorList>
    </citation>
    <scope>NUCLEOTIDE SEQUENCE [LARGE SCALE GENOMIC DNA]</scope>
    <source>
        <strain evidence="3">DSM 2380 / NBRC 103641 / GraBd1</strain>
    </source>
</reference>
<dbReference type="AlphaFoldDB" id="Q3A5A4"/>
<dbReference type="InterPro" id="IPR028976">
    <property type="entry name" value="CheC-like_sf"/>
</dbReference>
<protein>
    <recommendedName>
        <fullName evidence="4">Chemotaxis phosphatase CheX-like domain-containing protein</fullName>
    </recommendedName>
</protein>
<evidence type="ECO:0000256" key="1">
    <source>
        <dbReference type="ARBA" id="ARBA00022500"/>
    </source>
</evidence>
<dbReference type="KEGG" id="pca:Pcar_1204"/>
<dbReference type="GO" id="GO:0006935">
    <property type="term" value="P:chemotaxis"/>
    <property type="evidence" value="ECO:0007669"/>
    <property type="project" value="UniProtKB-KW"/>
</dbReference>
<dbReference type="Gene3D" id="3.40.1550.10">
    <property type="entry name" value="CheC-like"/>
    <property type="match status" value="1"/>
</dbReference>
<dbReference type="RefSeq" id="WP_011340927.1">
    <property type="nucleotide sequence ID" value="NC_007498.2"/>
</dbReference>
<evidence type="ECO:0008006" key="4">
    <source>
        <dbReference type="Google" id="ProtNLM"/>
    </source>
</evidence>
<evidence type="ECO:0000313" key="3">
    <source>
        <dbReference type="Proteomes" id="UP000002534"/>
    </source>
</evidence>
<keyword evidence="3" id="KW-1185">Reference proteome</keyword>
<dbReference type="eggNOG" id="ENOG5033DY1">
    <property type="taxonomic scope" value="Bacteria"/>
</dbReference>
<organism evidence="2 3">
    <name type="scientific">Syntrophotalea carbinolica (strain DSM 2380 / NBRC 103641 / GraBd1)</name>
    <name type="common">Pelobacter carbinolicus</name>
    <dbReference type="NCBI Taxonomy" id="338963"/>
    <lineage>
        <taxon>Bacteria</taxon>
        <taxon>Pseudomonadati</taxon>
        <taxon>Thermodesulfobacteriota</taxon>
        <taxon>Desulfuromonadia</taxon>
        <taxon>Desulfuromonadales</taxon>
        <taxon>Syntrophotaleaceae</taxon>
        <taxon>Syntrophotalea</taxon>
    </lineage>
</organism>
<dbReference type="HOGENOM" id="CLU_1575919_0_0_7"/>
<dbReference type="OrthoDB" id="5387601at2"/>
<keyword evidence="1" id="KW-0145">Chemotaxis</keyword>
<dbReference type="EMBL" id="CP000142">
    <property type="protein sequence ID" value="ABA88453.1"/>
    <property type="molecule type" value="Genomic_DNA"/>
</dbReference>